<keyword evidence="3" id="KW-1185">Reference proteome</keyword>
<dbReference type="HOGENOM" id="CLU_866161_0_0_1"/>
<keyword evidence="1" id="KW-0812">Transmembrane</keyword>
<keyword evidence="1" id="KW-0472">Membrane</keyword>
<feature type="transmembrane region" description="Helical" evidence="1">
    <location>
        <begin position="258"/>
        <end position="274"/>
    </location>
</feature>
<dbReference type="eggNOG" id="KOG0748">
    <property type="taxonomic scope" value="Eukaryota"/>
</dbReference>
<organism evidence="2 3">
    <name type="scientific">Huiozyma naganishii (strain ATCC MYA-139 / BCRC 22969 / CBS 8797 / KCTC 17520 / NBRC 10181 / NCYC 3082 / Yp74L-3)</name>
    <name type="common">Yeast</name>
    <name type="synonym">Kazachstania naganishii</name>
    <dbReference type="NCBI Taxonomy" id="1071383"/>
    <lineage>
        <taxon>Eukaryota</taxon>
        <taxon>Fungi</taxon>
        <taxon>Dikarya</taxon>
        <taxon>Ascomycota</taxon>
        <taxon>Saccharomycotina</taxon>
        <taxon>Saccharomycetes</taxon>
        <taxon>Saccharomycetales</taxon>
        <taxon>Saccharomycetaceae</taxon>
        <taxon>Huiozyma</taxon>
    </lineage>
</organism>
<dbReference type="STRING" id="1071383.J7RC12"/>
<feature type="transmembrane region" description="Helical" evidence="1">
    <location>
        <begin position="186"/>
        <end position="206"/>
    </location>
</feature>
<dbReference type="KEGG" id="kng:KNAG_0K00670"/>
<dbReference type="Proteomes" id="UP000006310">
    <property type="component" value="Chromosome 11"/>
</dbReference>
<feature type="transmembrane region" description="Helical" evidence="1">
    <location>
        <begin position="286"/>
        <end position="305"/>
    </location>
</feature>
<feature type="transmembrane region" description="Helical" evidence="1">
    <location>
        <begin position="130"/>
        <end position="150"/>
    </location>
</feature>
<dbReference type="GeneID" id="34528202"/>
<feature type="transmembrane region" description="Helical" evidence="1">
    <location>
        <begin position="226"/>
        <end position="246"/>
    </location>
</feature>
<sequence length="321" mass="36180">MAPQSRSHCNQLAHTLAVQNALITRAQGLNNSTHKPEKPANNKTATAITSINIYIYKHIHVRTRKHGTTYKNPRRPPMSKLQVQVSVHAQGHRSELWWTGSVTAVYFVLLVFFTDVYLVPRHVSTTMTDYVLLNVFLATAFQCAACHMVQCFTTTAGSVLSTITMLNHWACSAVTLLYYSYYDNVFYFKLLALFTANWTLVVAAVTVTSTASNSPKRQWWSRRTLLLVYVVVLVSVPLVVGLLRFGTAKVLRRLDWRLLLAELAVYLISGVFYGGTEKDTLPKLPFYVAFHTASLIHLQLLLNAFHLMRAGTNKPTLVSFK</sequence>
<evidence type="ECO:0000256" key="1">
    <source>
        <dbReference type="SAM" id="Phobius"/>
    </source>
</evidence>
<feature type="transmembrane region" description="Helical" evidence="1">
    <location>
        <begin position="156"/>
        <end position="179"/>
    </location>
</feature>
<protein>
    <submittedName>
        <fullName evidence="2">Uncharacterized protein</fullName>
    </submittedName>
</protein>
<dbReference type="RefSeq" id="XP_022466680.1">
    <property type="nucleotide sequence ID" value="XM_022610378.1"/>
</dbReference>
<dbReference type="OMA" id="SPVKCET"/>
<name>J7RC12_HUIN7</name>
<proteinExistence type="predicted"/>
<keyword evidence="1" id="KW-1133">Transmembrane helix</keyword>
<feature type="transmembrane region" description="Helical" evidence="1">
    <location>
        <begin position="96"/>
        <end position="118"/>
    </location>
</feature>
<dbReference type="OrthoDB" id="529367at2759"/>
<evidence type="ECO:0000313" key="3">
    <source>
        <dbReference type="Proteomes" id="UP000006310"/>
    </source>
</evidence>
<dbReference type="AlphaFoldDB" id="J7RC12"/>
<gene>
    <name evidence="2" type="primary">KNAG0K00670</name>
    <name evidence="2" type="ordered locus">KNAG_0K00670</name>
</gene>
<reference evidence="3" key="2">
    <citation type="submission" date="2012-08" db="EMBL/GenBank/DDBJ databases">
        <title>Genome sequence of Kazachstania naganishii.</title>
        <authorList>
            <person name="Gordon J.L."/>
            <person name="Armisen D."/>
            <person name="Proux-Wera E."/>
            <person name="OhEigeartaigh S.S."/>
            <person name="Byrne K.P."/>
            <person name="Wolfe K.H."/>
        </authorList>
    </citation>
    <scope>NUCLEOTIDE SEQUENCE [LARGE SCALE GENOMIC DNA]</scope>
    <source>
        <strain evidence="3">ATCC MYA-139 / BCRC 22969 / CBS 8797 / CCRC 22969 / KCTC 17520 / NBRC 10181 / NCYC 3082</strain>
    </source>
</reference>
<evidence type="ECO:0000313" key="2">
    <source>
        <dbReference type="EMBL" id="CCK72435.1"/>
    </source>
</evidence>
<dbReference type="EMBL" id="HE978324">
    <property type="protein sequence ID" value="CCK72435.1"/>
    <property type="molecule type" value="Genomic_DNA"/>
</dbReference>
<accession>J7RC12</accession>
<reference evidence="2 3" key="1">
    <citation type="journal article" date="2011" name="Proc. Natl. Acad. Sci. U.S.A.">
        <title>Evolutionary erosion of yeast sex chromosomes by mating-type switching accidents.</title>
        <authorList>
            <person name="Gordon J.L."/>
            <person name="Armisen D."/>
            <person name="Proux-Wera E."/>
            <person name="Oheigeartaigh S.S."/>
            <person name="Byrne K.P."/>
            <person name="Wolfe K.H."/>
        </authorList>
    </citation>
    <scope>NUCLEOTIDE SEQUENCE [LARGE SCALE GENOMIC DNA]</scope>
    <source>
        <strain evidence="3">ATCC MYA-139 / BCRC 22969 / CBS 8797 / CCRC 22969 / KCTC 17520 / NBRC 10181 / NCYC 3082</strain>
    </source>
</reference>